<accession>A0A0L8V5C5</accession>
<organism evidence="1 2">
    <name type="scientific">Sunxiuqinia dokdonensis</name>
    <dbReference type="NCBI Taxonomy" id="1409788"/>
    <lineage>
        <taxon>Bacteria</taxon>
        <taxon>Pseudomonadati</taxon>
        <taxon>Bacteroidota</taxon>
        <taxon>Bacteroidia</taxon>
        <taxon>Marinilabiliales</taxon>
        <taxon>Prolixibacteraceae</taxon>
        <taxon>Sunxiuqinia</taxon>
    </lineage>
</organism>
<dbReference type="Pfam" id="PF19514">
    <property type="entry name" value="MobC_2"/>
    <property type="match status" value="1"/>
</dbReference>
<gene>
    <name evidence="1" type="ORF">NC99_35900</name>
</gene>
<dbReference type="Proteomes" id="UP000036958">
    <property type="component" value="Unassembled WGS sequence"/>
</dbReference>
<protein>
    <submittedName>
        <fullName evidence="1">Uncharacterized protein</fullName>
    </submittedName>
</protein>
<dbReference type="AlphaFoldDB" id="A0A0L8V5C5"/>
<comment type="caution">
    <text evidence="1">The sequence shown here is derived from an EMBL/GenBank/DDBJ whole genome shotgun (WGS) entry which is preliminary data.</text>
</comment>
<dbReference type="InterPro" id="IPR045788">
    <property type="entry name" value="MobC_2"/>
</dbReference>
<dbReference type="STRING" id="1409788.NC99_35900"/>
<proteinExistence type="predicted"/>
<keyword evidence="2" id="KW-1185">Reference proteome</keyword>
<evidence type="ECO:0000313" key="1">
    <source>
        <dbReference type="EMBL" id="KOH43670.1"/>
    </source>
</evidence>
<reference evidence="2" key="1">
    <citation type="submission" date="2015-07" db="EMBL/GenBank/DDBJ databases">
        <title>Genome sequencing of Sunxiuqinia dokdonensis strain SK.</title>
        <authorList>
            <person name="Ahn S."/>
            <person name="Kim B.-C."/>
        </authorList>
    </citation>
    <scope>NUCLEOTIDE SEQUENCE [LARGE SCALE GENOMIC DNA]</scope>
    <source>
        <strain evidence="2">SK</strain>
    </source>
</reference>
<dbReference type="EMBL" id="LGIA01000181">
    <property type="protein sequence ID" value="KOH43670.1"/>
    <property type="molecule type" value="Genomic_DNA"/>
</dbReference>
<sequence length="109" mass="13047">MLIIRITREEKIRLKSLTKRGKFACMSDYIRSRIFKRSDRKVISLDENANDQLKNLDYELNKIGVNLNQLSKRMNSFAGYRVDDNDRLLLKQAFDMMRQCLVLLQKYLR</sequence>
<evidence type="ECO:0000313" key="2">
    <source>
        <dbReference type="Proteomes" id="UP000036958"/>
    </source>
</evidence>
<name>A0A0L8V5C5_9BACT</name>